<dbReference type="InterPro" id="IPR052527">
    <property type="entry name" value="Metal_cation-efflux_comp"/>
</dbReference>
<comment type="subcellular location">
    <subcellularLocation>
        <location evidence="1">Endomembrane system</location>
        <topology evidence="1">Multi-pass membrane protein</topology>
    </subcellularLocation>
</comment>
<dbReference type="Proteomes" id="UP000179157">
    <property type="component" value="Unassembled WGS sequence"/>
</dbReference>
<keyword evidence="4 5" id="KW-0472">Membrane</keyword>
<gene>
    <name evidence="6" type="ORF">A2Z21_09220</name>
</gene>
<accession>A0A1F5UWR3</accession>
<evidence type="ECO:0000256" key="3">
    <source>
        <dbReference type="ARBA" id="ARBA00022989"/>
    </source>
</evidence>
<dbReference type="AlphaFoldDB" id="A0A1F5UWR3"/>
<evidence type="ECO:0000256" key="4">
    <source>
        <dbReference type="ARBA" id="ARBA00023136"/>
    </source>
</evidence>
<dbReference type="EMBL" id="MFGX01000052">
    <property type="protein sequence ID" value="OGF55595.1"/>
    <property type="molecule type" value="Genomic_DNA"/>
</dbReference>
<evidence type="ECO:0000256" key="1">
    <source>
        <dbReference type="ARBA" id="ARBA00004127"/>
    </source>
</evidence>
<name>A0A1F5UWR3_FRAXR</name>
<evidence type="ECO:0000256" key="5">
    <source>
        <dbReference type="SAM" id="Phobius"/>
    </source>
</evidence>
<protein>
    <recommendedName>
        <fullName evidence="8">NnrU domain-containing protein</fullName>
    </recommendedName>
</protein>
<dbReference type="PANTHER" id="PTHR43847">
    <property type="entry name" value="BLL3993 PROTEIN"/>
    <property type="match status" value="1"/>
</dbReference>
<dbReference type="GO" id="GO:0012505">
    <property type="term" value="C:endomembrane system"/>
    <property type="evidence" value="ECO:0007669"/>
    <property type="project" value="UniProtKB-SubCell"/>
</dbReference>
<organism evidence="6 7">
    <name type="scientific">Fraserbacteria sp. (strain RBG_16_55_9)</name>
    <dbReference type="NCBI Taxonomy" id="1817864"/>
    <lineage>
        <taxon>Bacteria</taxon>
        <taxon>Candidatus Fraseribacteriota</taxon>
    </lineage>
</organism>
<sequence length="187" mass="20746">MYWFLIPLLLGFALGGASAFTAAYTRRWGEGGGQMVTMILRNILGIPLWITGFVLAWLAPAPLLFTPSAATQMLGWLLIAAGSIPVIWGHLALGRRTHMPSVKDTLVRHGLYAHVRHPIYAGALLIFVALALLRPTSAVVLASVVGFGWAMIQARLEELDLVQRLPAYREYMEQVPRFVPRFGRRQL</sequence>
<dbReference type="PANTHER" id="PTHR43847:SF1">
    <property type="entry name" value="BLL3993 PROTEIN"/>
    <property type="match status" value="1"/>
</dbReference>
<evidence type="ECO:0008006" key="8">
    <source>
        <dbReference type="Google" id="ProtNLM"/>
    </source>
</evidence>
<evidence type="ECO:0000313" key="7">
    <source>
        <dbReference type="Proteomes" id="UP000179157"/>
    </source>
</evidence>
<dbReference type="Pfam" id="PF04191">
    <property type="entry name" value="PEMT"/>
    <property type="match status" value="1"/>
</dbReference>
<evidence type="ECO:0000256" key="2">
    <source>
        <dbReference type="ARBA" id="ARBA00022692"/>
    </source>
</evidence>
<keyword evidence="3 5" id="KW-1133">Transmembrane helix</keyword>
<dbReference type="Gene3D" id="1.20.120.1630">
    <property type="match status" value="1"/>
</dbReference>
<proteinExistence type="predicted"/>
<dbReference type="STRING" id="1817864.A2Z21_09220"/>
<comment type="caution">
    <text evidence="6">The sequence shown here is derived from an EMBL/GenBank/DDBJ whole genome shotgun (WGS) entry which is preliminary data.</text>
</comment>
<feature type="transmembrane region" description="Helical" evidence="5">
    <location>
        <begin position="73"/>
        <end position="93"/>
    </location>
</feature>
<reference evidence="6 7" key="1">
    <citation type="journal article" date="2016" name="Nat. Commun.">
        <title>Thousands of microbial genomes shed light on interconnected biogeochemical processes in an aquifer system.</title>
        <authorList>
            <person name="Anantharaman K."/>
            <person name="Brown C.T."/>
            <person name="Hug L.A."/>
            <person name="Sharon I."/>
            <person name="Castelle C.J."/>
            <person name="Probst A.J."/>
            <person name="Thomas B.C."/>
            <person name="Singh A."/>
            <person name="Wilkins M.J."/>
            <person name="Karaoz U."/>
            <person name="Brodie E.L."/>
            <person name="Williams K.H."/>
            <person name="Hubbard S.S."/>
            <person name="Banfield J.F."/>
        </authorList>
    </citation>
    <scope>NUCLEOTIDE SEQUENCE [LARGE SCALE GENOMIC DNA]</scope>
    <source>
        <strain evidence="7">RBG_16_55_9</strain>
    </source>
</reference>
<feature type="transmembrane region" description="Helical" evidence="5">
    <location>
        <begin position="43"/>
        <end position="66"/>
    </location>
</feature>
<feature type="transmembrane region" description="Helical" evidence="5">
    <location>
        <begin position="119"/>
        <end position="152"/>
    </location>
</feature>
<evidence type="ECO:0000313" key="6">
    <source>
        <dbReference type="EMBL" id="OGF55595.1"/>
    </source>
</evidence>
<keyword evidence="2 5" id="KW-0812">Transmembrane</keyword>
<dbReference type="InterPro" id="IPR007318">
    <property type="entry name" value="Phopholipid_MeTrfase"/>
</dbReference>